<evidence type="ECO:0000313" key="17">
    <source>
        <dbReference type="Proteomes" id="UP001431313"/>
    </source>
</evidence>
<feature type="transmembrane region" description="Helical" evidence="13">
    <location>
        <begin position="355"/>
        <end position="376"/>
    </location>
</feature>
<dbReference type="Pfam" id="PF02378">
    <property type="entry name" value="PTS_EIIC"/>
    <property type="match status" value="1"/>
</dbReference>
<accession>A0ABT2CEZ3</accession>
<evidence type="ECO:0000256" key="12">
    <source>
        <dbReference type="SAM" id="MobiDB-lite"/>
    </source>
</evidence>
<keyword evidence="2" id="KW-0813">Transport</keyword>
<dbReference type="PANTHER" id="PTHR30175">
    <property type="entry name" value="PHOSPHOTRANSFERASE SYSTEM TRANSPORT PROTEIN"/>
    <property type="match status" value="1"/>
</dbReference>
<dbReference type="Gene3D" id="3.30.1360.60">
    <property type="entry name" value="Glucose permease domain IIB"/>
    <property type="match status" value="1"/>
</dbReference>
<sequence length="523" mass="52839">MNDARPGSSPAAPTSPSAAIAAALLPLVGGAGNVASVAHCMTRLRLGLRDRSRVRDAELRALPAVLGVVEDGVLGVVEDGQTYQIVLGPGAVARVTPAFEALVRAAPPPPQPGDRPDTAPTTAEALAARGAALRAGRRARNATPVKLLLRRIADIFVPLIPALIGCGIIAGLNGLLINLGWLPSLTPAVAAVAAGFMALIAVFVGINTAKEFGGTPVLGGAVAAIVVYAGVARVEVFGRPLSPGQGGVLGALAAALLAVYVEKWCRRHVPQALDVLLTPTLTVLVPGLITLYGLMYAAGEVAAATGEAANWLLAHGGAVAGFVLGGLFLPLVMLGLHQALIPIHTTLIEQQGSTVLLPMLAMAGAGQVGAALAVHVRLRHDTAIRRTIRSALPAGLLGVGEPLIYGVSLPLGRPFVTACVGGAFGGGFVGLFSMLGDRVGSTAIGPSGWALFPLLDGGHGLSGTVVAIYGGGLLTGYVTGFLATCLFGFPRTSTPPTTPDEPATPTTPSAAPAQQKTSKFTPQ</sequence>
<evidence type="ECO:0000256" key="10">
    <source>
        <dbReference type="ARBA" id="ARBA00023136"/>
    </source>
</evidence>
<evidence type="ECO:0000256" key="3">
    <source>
        <dbReference type="ARBA" id="ARBA00022475"/>
    </source>
</evidence>
<keyword evidence="6" id="KW-0598">Phosphotransferase system</keyword>
<evidence type="ECO:0000256" key="4">
    <source>
        <dbReference type="ARBA" id="ARBA00022597"/>
    </source>
</evidence>
<dbReference type="InterPro" id="IPR050558">
    <property type="entry name" value="PTS_Sugar-Specific_Components"/>
</dbReference>
<dbReference type="InterPro" id="IPR001996">
    <property type="entry name" value="PTS_IIB_1"/>
</dbReference>
<feature type="transmembrane region" description="Helical" evidence="13">
    <location>
        <begin position="311"/>
        <end position="334"/>
    </location>
</feature>
<feature type="transmembrane region" description="Helical" evidence="13">
    <location>
        <begin position="185"/>
        <end position="206"/>
    </location>
</feature>
<evidence type="ECO:0000256" key="7">
    <source>
        <dbReference type="ARBA" id="ARBA00022692"/>
    </source>
</evidence>
<comment type="subcellular location">
    <subcellularLocation>
        <location evidence="1">Cell membrane</location>
        <topology evidence="1">Multi-pass membrane protein</topology>
    </subcellularLocation>
</comment>
<reference evidence="16" key="1">
    <citation type="submission" date="2022-08" db="EMBL/GenBank/DDBJ databases">
        <authorList>
            <person name="Somphong A."/>
            <person name="Phongsopitanun W."/>
        </authorList>
    </citation>
    <scope>NUCLEOTIDE SEQUENCE</scope>
    <source>
        <strain evidence="16">LP05-1</strain>
    </source>
</reference>
<dbReference type="InterPro" id="IPR013013">
    <property type="entry name" value="PTS_EIIC_1"/>
</dbReference>
<feature type="transmembrane region" description="Helical" evidence="13">
    <location>
        <begin position="155"/>
        <end position="179"/>
    </location>
</feature>
<dbReference type="InterPro" id="IPR036878">
    <property type="entry name" value="Glu_permease_IIB"/>
</dbReference>
<evidence type="ECO:0000256" key="6">
    <source>
        <dbReference type="ARBA" id="ARBA00022683"/>
    </source>
</evidence>
<evidence type="ECO:0000256" key="1">
    <source>
        <dbReference type="ARBA" id="ARBA00004651"/>
    </source>
</evidence>
<feature type="transmembrane region" description="Helical" evidence="13">
    <location>
        <begin position="20"/>
        <end position="41"/>
    </location>
</feature>
<dbReference type="RefSeq" id="WP_258786934.1">
    <property type="nucleotide sequence ID" value="NZ_JANUGQ010000006.1"/>
</dbReference>
<evidence type="ECO:0000313" key="16">
    <source>
        <dbReference type="EMBL" id="MCS0635983.1"/>
    </source>
</evidence>
<proteinExistence type="predicted"/>
<evidence type="ECO:0000259" key="14">
    <source>
        <dbReference type="PROSITE" id="PS51098"/>
    </source>
</evidence>
<feature type="active site" description="Phosphocysteine intermediate; for EIIB activity" evidence="11">
    <location>
        <position position="40"/>
    </location>
</feature>
<evidence type="ECO:0000256" key="8">
    <source>
        <dbReference type="ARBA" id="ARBA00022777"/>
    </source>
</evidence>
<organism evidence="16 17">
    <name type="scientific">Streptomyces pyxinae</name>
    <dbReference type="NCBI Taxonomy" id="2970734"/>
    <lineage>
        <taxon>Bacteria</taxon>
        <taxon>Bacillati</taxon>
        <taxon>Actinomycetota</taxon>
        <taxon>Actinomycetes</taxon>
        <taxon>Kitasatosporales</taxon>
        <taxon>Streptomycetaceae</taxon>
        <taxon>Streptomyces</taxon>
    </lineage>
</organism>
<protein>
    <submittedName>
        <fullName evidence="16">PTS transporter subunit EIIC</fullName>
    </submittedName>
</protein>
<name>A0ABT2CEZ3_9ACTN</name>
<feature type="transmembrane region" description="Helical" evidence="13">
    <location>
        <begin position="243"/>
        <end position="261"/>
    </location>
</feature>
<feature type="domain" description="PTS EIIC type-1" evidence="15">
    <location>
        <begin position="150"/>
        <end position="503"/>
    </location>
</feature>
<evidence type="ECO:0000256" key="11">
    <source>
        <dbReference type="PROSITE-ProRule" id="PRU00421"/>
    </source>
</evidence>
<dbReference type="InterPro" id="IPR003352">
    <property type="entry name" value="PTS_EIIC"/>
</dbReference>
<keyword evidence="3" id="KW-1003">Cell membrane</keyword>
<evidence type="ECO:0000256" key="5">
    <source>
        <dbReference type="ARBA" id="ARBA00022679"/>
    </source>
</evidence>
<evidence type="ECO:0000256" key="2">
    <source>
        <dbReference type="ARBA" id="ARBA00022448"/>
    </source>
</evidence>
<keyword evidence="17" id="KW-1185">Reference proteome</keyword>
<feature type="transmembrane region" description="Helical" evidence="13">
    <location>
        <begin position="415"/>
        <end position="435"/>
    </location>
</feature>
<evidence type="ECO:0000259" key="15">
    <source>
        <dbReference type="PROSITE" id="PS51103"/>
    </source>
</evidence>
<feature type="domain" description="PTS EIIB type-1" evidence="14">
    <location>
        <begin position="18"/>
        <end position="109"/>
    </location>
</feature>
<feature type="transmembrane region" description="Helical" evidence="13">
    <location>
        <begin position="388"/>
        <end position="408"/>
    </location>
</feature>
<dbReference type="InterPro" id="IPR018113">
    <property type="entry name" value="PTrfase_EIIB_Cys"/>
</dbReference>
<feature type="transmembrane region" description="Helical" evidence="13">
    <location>
        <begin position="466"/>
        <end position="489"/>
    </location>
</feature>
<dbReference type="CDD" id="cd00212">
    <property type="entry name" value="PTS_IIB_glc"/>
    <property type="match status" value="1"/>
</dbReference>
<dbReference type="PROSITE" id="PS01035">
    <property type="entry name" value="PTS_EIIB_TYPE_1_CYS"/>
    <property type="match status" value="1"/>
</dbReference>
<evidence type="ECO:0000256" key="13">
    <source>
        <dbReference type="SAM" id="Phobius"/>
    </source>
</evidence>
<dbReference type="PANTHER" id="PTHR30175:SF3">
    <property type="entry name" value="PTS SYSTEM N-ACETYLMURAMIC ACID-SPECIFIC EIIBC COMPONENT"/>
    <property type="match status" value="1"/>
</dbReference>
<feature type="region of interest" description="Disordered" evidence="12">
    <location>
        <begin position="493"/>
        <end position="523"/>
    </location>
</feature>
<dbReference type="PROSITE" id="PS51103">
    <property type="entry name" value="PTS_EIIC_TYPE_1"/>
    <property type="match status" value="1"/>
</dbReference>
<gene>
    <name evidence="16" type="ORF">NX801_09960</name>
</gene>
<keyword evidence="4" id="KW-0762">Sugar transport</keyword>
<keyword evidence="8" id="KW-0418">Kinase</keyword>
<dbReference type="SUPFAM" id="SSF55604">
    <property type="entry name" value="Glucose permease domain IIB"/>
    <property type="match status" value="1"/>
</dbReference>
<evidence type="ECO:0000256" key="9">
    <source>
        <dbReference type="ARBA" id="ARBA00022989"/>
    </source>
</evidence>
<feature type="transmembrane region" description="Helical" evidence="13">
    <location>
        <begin position="213"/>
        <end position="231"/>
    </location>
</feature>
<dbReference type="Pfam" id="PF00367">
    <property type="entry name" value="PTS_EIIB"/>
    <property type="match status" value="1"/>
</dbReference>
<dbReference type="EMBL" id="JANUGQ010000006">
    <property type="protein sequence ID" value="MCS0635983.1"/>
    <property type="molecule type" value="Genomic_DNA"/>
</dbReference>
<keyword evidence="5" id="KW-0808">Transferase</keyword>
<dbReference type="PROSITE" id="PS51098">
    <property type="entry name" value="PTS_EIIB_TYPE_1"/>
    <property type="match status" value="1"/>
</dbReference>
<keyword evidence="9 13" id="KW-1133">Transmembrane helix</keyword>
<feature type="transmembrane region" description="Helical" evidence="13">
    <location>
        <begin position="273"/>
        <end position="299"/>
    </location>
</feature>
<feature type="compositionally biased region" description="Low complexity" evidence="12">
    <location>
        <begin position="493"/>
        <end position="513"/>
    </location>
</feature>
<keyword evidence="7 13" id="KW-0812">Transmembrane</keyword>
<feature type="compositionally biased region" description="Polar residues" evidence="12">
    <location>
        <begin position="514"/>
        <end position="523"/>
    </location>
</feature>
<dbReference type="Proteomes" id="UP001431313">
    <property type="component" value="Unassembled WGS sequence"/>
</dbReference>
<comment type="caution">
    <text evidence="16">The sequence shown here is derived from an EMBL/GenBank/DDBJ whole genome shotgun (WGS) entry which is preliminary data.</text>
</comment>
<keyword evidence="10 13" id="KW-0472">Membrane</keyword>